<dbReference type="Proteomes" id="UP001165122">
    <property type="component" value="Unassembled WGS sequence"/>
</dbReference>
<dbReference type="GO" id="GO:0055088">
    <property type="term" value="P:lipid homeostasis"/>
    <property type="evidence" value="ECO:0007669"/>
    <property type="project" value="TreeGrafter"/>
</dbReference>
<dbReference type="SUPFAM" id="SSF52151">
    <property type="entry name" value="FabD/lysophospholipase-like"/>
    <property type="match status" value="1"/>
</dbReference>
<feature type="chain" id="PRO_5040861236" description="PNPLA domain-containing protein" evidence="2">
    <location>
        <begin position="23"/>
        <end position="250"/>
    </location>
</feature>
<evidence type="ECO:0000313" key="4">
    <source>
        <dbReference type="EMBL" id="GMH57639.1"/>
    </source>
</evidence>
<dbReference type="InterPro" id="IPR016035">
    <property type="entry name" value="Acyl_Trfase/lysoPLipase"/>
</dbReference>
<evidence type="ECO:0000256" key="2">
    <source>
        <dbReference type="SAM" id="SignalP"/>
    </source>
</evidence>
<dbReference type="PANTHER" id="PTHR12406:SF7">
    <property type="entry name" value="PATATIN-LIKE PHOSPHOLIPASE DOMAIN-CONTAINING PROTEIN 4"/>
    <property type="match status" value="1"/>
</dbReference>
<reference evidence="5" key="1">
    <citation type="journal article" date="2023" name="Commun. Biol.">
        <title>Genome analysis of Parmales, the sister group of diatoms, reveals the evolutionary specialization of diatoms from phago-mixotrophs to photoautotrophs.</title>
        <authorList>
            <person name="Ban H."/>
            <person name="Sato S."/>
            <person name="Yoshikawa S."/>
            <person name="Yamada K."/>
            <person name="Nakamura Y."/>
            <person name="Ichinomiya M."/>
            <person name="Sato N."/>
            <person name="Blanc-Mathieu R."/>
            <person name="Endo H."/>
            <person name="Kuwata A."/>
            <person name="Ogata H."/>
        </authorList>
    </citation>
    <scope>NUCLEOTIDE SEQUENCE [LARGE SCALE GENOMIC DNA]</scope>
    <source>
        <strain evidence="5">NIES 3700</strain>
    </source>
</reference>
<dbReference type="GO" id="GO:0005737">
    <property type="term" value="C:cytoplasm"/>
    <property type="evidence" value="ECO:0007669"/>
    <property type="project" value="TreeGrafter"/>
</dbReference>
<keyword evidence="1" id="KW-0443">Lipid metabolism</keyword>
<dbReference type="GO" id="GO:0004806">
    <property type="term" value="F:triacylglycerol lipase activity"/>
    <property type="evidence" value="ECO:0007669"/>
    <property type="project" value="TreeGrafter"/>
</dbReference>
<dbReference type="Pfam" id="PF01734">
    <property type="entry name" value="Patatin"/>
    <property type="match status" value="1"/>
</dbReference>
<feature type="signal peptide" evidence="2">
    <location>
        <begin position="1"/>
        <end position="22"/>
    </location>
</feature>
<dbReference type="GO" id="GO:0019433">
    <property type="term" value="P:triglyceride catabolic process"/>
    <property type="evidence" value="ECO:0007669"/>
    <property type="project" value="TreeGrafter"/>
</dbReference>
<feature type="domain" description="PNPLA" evidence="3">
    <location>
        <begin position="12"/>
        <end position="162"/>
    </location>
</feature>
<keyword evidence="5" id="KW-1185">Reference proteome</keyword>
<keyword evidence="2" id="KW-0732">Signal</keyword>
<evidence type="ECO:0000259" key="3">
    <source>
        <dbReference type="Pfam" id="PF01734"/>
    </source>
</evidence>
<dbReference type="OrthoDB" id="197155at2759"/>
<dbReference type="GO" id="GO:0016020">
    <property type="term" value="C:membrane"/>
    <property type="evidence" value="ECO:0007669"/>
    <property type="project" value="TreeGrafter"/>
</dbReference>
<dbReference type="InterPro" id="IPR033562">
    <property type="entry name" value="PLPL"/>
</dbReference>
<dbReference type="PANTHER" id="PTHR12406">
    <property type="entry name" value="CALCIUM-INDEPENDENT PHOSPHOLIPASE A2 IPLA2 -RELATED"/>
    <property type="match status" value="1"/>
</dbReference>
<dbReference type="EMBL" id="BRXW01000470">
    <property type="protein sequence ID" value="GMH57639.1"/>
    <property type="molecule type" value="Genomic_DNA"/>
</dbReference>
<dbReference type="AlphaFoldDB" id="A0A9W6ZW83"/>
<dbReference type="GO" id="GO:0005811">
    <property type="term" value="C:lipid droplet"/>
    <property type="evidence" value="ECO:0007669"/>
    <property type="project" value="TreeGrafter"/>
</dbReference>
<evidence type="ECO:0000313" key="5">
    <source>
        <dbReference type="Proteomes" id="UP001165122"/>
    </source>
</evidence>
<protein>
    <recommendedName>
        <fullName evidence="3">PNPLA domain-containing protein</fullName>
    </recommendedName>
</protein>
<name>A0A9W6ZW83_9STRA</name>
<gene>
    <name evidence="4" type="ORF">TrLO_g15253</name>
</gene>
<organism evidence="4 5">
    <name type="scientific">Triparma laevis f. longispina</name>
    <dbReference type="NCBI Taxonomy" id="1714387"/>
    <lineage>
        <taxon>Eukaryota</taxon>
        <taxon>Sar</taxon>
        <taxon>Stramenopiles</taxon>
        <taxon>Ochrophyta</taxon>
        <taxon>Bolidophyceae</taxon>
        <taxon>Parmales</taxon>
        <taxon>Triparmaceae</taxon>
        <taxon>Triparma</taxon>
    </lineage>
</organism>
<evidence type="ECO:0000256" key="1">
    <source>
        <dbReference type="ARBA" id="ARBA00023098"/>
    </source>
</evidence>
<proteinExistence type="predicted"/>
<accession>A0A9W6ZW83</accession>
<comment type="caution">
    <text evidence="4">The sequence shown here is derived from an EMBL/GenBank/DDBJ whole genome shotgun (WGS) entry which is preliminary data.</text>
</comment>
<dbReference type="InterPro" id="IPR002641">
    <property type="entry name" value="PNPLA_dom"/>
</dbReference>
<sequence length="250" mass="26252">MSLVGFSFSVAGLLFPYHVGVTSVLKASDVFTPATPLNGASGGALAACCAAAGLSDADALDASQKIANRCTNEGAFLKLGTILRDGLNDLVDDELLQALNERPGRVEFSYTSIKPRAPSQPFSTPKDLIDILCASSHIPLYSSINPVVSVNSEFGADGFLSSPETLGMRAVTDADTTIFVTPFSIFSSNQANQAIASQNLIAPQKGEIPFSSSDYVNLALGRPGPSPSDQSALFDLGEKCANRWLLTQTK</sequence>